<proteinExistence type="predicted"/>
<feature type="transmembrane region" description="Helical" evidence="1">
    <location>
        <begin position="6"/>
        <end position="26"/>
    </location>
</feature>
<name>A0ABR1KSS7_9PEZI</name>
<protein>
    <submittedName>
        <fullName evidence="2">Uncharacterized protein</fullName>
    </submittedName>
</protein>
<evidence type="ECO:0000313" key="3">
    <source>
        <dbReference type="Proteomes" id="UP001363622"/>
    </source>
</evidence>
<organism evidence="2 3">
    <name type="scientific">Phyllosticta citriasiana</name>
    <dbReference type="NCBI Taxonomy" id="595635"/>
    <lineage>
        <taxon>Eukaryota</taxon>
        <taxon>Fungi</taxon>
        <taxon>Dikarya</taxon>
        <taxon>Ascomycota</taxon>
        <taxon>Pezizomycotina</taxon>
        <taxon>Dothideomycetes</taxon>
        <taxon>Dothideomycetes incertae sedis</taxon>
        <taxon>Botryosphaeriales</taxon>
        <taxon>Phyllostictaceae</taxon>
        <taxon>Phyllosticta</taxon>
    </lineage>
</organism>
<reference evidence="2 3" key="1">
    <citation type="submission" date="2024-04" db="EMBL/GenBank/DDBJ databases">
        <title>Phyllosticta paracitricarpa is synonymous to the EU quarantine fungus P. citricarpa based on phylogenomic analyses.</title>
        <authorList>
            <consortium name="Lawrence Berkeley National Laboratory"/>
            <person name="Van Ingen-Buijs V.A."/>
            <person name="Van Westerhoven A.C."/>
            <person name="Haridas S."/>
            <person name="Skiadas P."/>
            <person name="Martin F."/>
            <person name="Groenewald J.Z."/>
            <person name="Crous P.W."/>
            <person name="Seidl M.F."/>
        </authorList>
    </citation>
    <scope>NUCLEOTIDE SEQUENCE [LARGE SCALE GENOMIC DNA]</scope>
    <source>
        <strain evidence="2 3">CBS 123371</strain>
    </source>
</reference>
<dbReference type="EMBL" id="JBBPHU010000004">
    <property type="protein sequence ID" value="KAK7519214.1"/>
    <property type="molecule type" value="Genomic_DNA"/>
</dbReference>
<sequence length="77" mass="9069">MEPFALILMLLTILFGVAILSYMYCLRAMIKDQSAILSKIGNVRVEREEREDDVLRKRIEMIRRMEEEASLRSATYQ</sequence>
<accession>A0ABR1KSS7</accession>
<gene>
    <name evidence="2" type="ORF">IWZ03DRAFT_168178</name>
</gene>
<comment type="caution">
    <text evidence="2">The sequence shown here is derived from an EMBL/GenBank/DDBJ whole genome shotgun (WGS) entry which is preliminary data.</text>
</comment>
<keyword evidence="1" id="KW-0472">Membrane</keyword>
<dbReference type="Proteomes" id="UP001363622">
    <property type="component" value="Unassembled WGS sequence"/>
</dbReference>
<keyword evidence="1" id="KW-1133">Transmembrane helix</keyword>
<evidence type="ECO:0000256" key="1">
    <source>
        <dbReference type="SAM" id="Phobius"/>
    </source>
</evidence>
<keyword evidence="1" id="KW-0812">Transmembrane</keyword>
<evidence type="ECO:0000313" key="2">
    <source>
        <dbReference type="EMBL" id="KAK7519214.1"/>
    </source>
</evidence>
<keyword evidence="3" id="KW-1185">Reference proteome</keyword>